<accession>A0A1D6HT28</accession>
<sequence length="50" mass="6090">MWLKGNLILMGYVGCWAAWANWTSICYYNSIMRLYSYIYILFLLSIFIFY</sequence>
<gene>
    <name evidence="1" type="ORF">ZEAMMB73_Zm00001d018884</name>
</gene>
<protein>
    <submittedName>
        <fullName evidence="1">Ubiquitin-conjugating enzyme E2 2</fullName>
    </submittedName>
</protein>
<evidence type="ECO:0000313" key="1">
    <source>
        <dbReference type="EMBL" id="ONM51536.1"/>
    </source>
</evidence>
<organism evidence="1">
    <name type="scientific">Zea mays</name>
    <name type="common">Maize</name>
    <dbReference type="NCBI Taxonomy" id="4577"/>
    <lineage>
        <taxon>Eukaryota</taxon>
        <taxon>Viridiplantae</taxon>
        <taxon>Streptophyta</taxon>
        <taxon>Embryophyta</taxon>
        <taxon>Tracheophyta</taxon>
        <taxon>Spermatophyta</taxon>
        <taxon>Magnoliopsida</taxon>
        <taxon>Liliopsida</taxon>
        <taxon>Poales</taxon>
        <taxon>Poaceae</taxon>
        <taxon>PACMAD clade</taxon>
        <taxon>Panicoideae</taxon>
        <taxon>Andropogonodae</taxon>
        <taxon>Andropogoneae</taxon>
        <taxon>Tripsacinae</taxon>
        <taxon>Zea</taxon>
    </lineage>
</organism>
<dbReference type="AlphaFoldDB" id="A0A1D6HT28"/>
<dbReference type="EMBL" id="CM007650">
    <property type="protein sequence ID" value="ONM51536.1"/>
    <property type="molecule type" value="Genomic_DNA"/>
</dbReference>
<name>A0A1D6HT28_MAIZE</name>
<reference evidence="1" key="1">
    <citation type="submission" date="2015-12" db="EMBL/GenBank/DDBJ databases">
        <title>Update maize B73 reference genome by single molecule sequencing technologies.</title>
        <authorList>
            <consortium name="Maize Genome Sequencing Project"/>
            <person name="Ware D."/>
        </authorList>
    </citation>
    <scope>NUCLEOTIDE SEQUENCE [LARGE SCALE GENOMIC DNA]</scope>
    <source>
        <tissue evidence="1">Seedling</tissue>
    </source>
</reference>
<proteinExistence type="predicted"/>